<dbReference type="Proteomes" id="UP000264883">
    <property type="component" value="Chromosome"/>
</dbReference>
<dbReference type="RefSeq" id="WP_119865780.1">
    <property type="nucleotide sequence ID" value="NZ_CP016786.1"/>
</dbReference>
<feature type="domain" description="Potassium channel" evidence="9">
    <location>
        <begin position="131"/>
        <end position="203"/>
    </location>
</feature>
<keyword evidence="4 8" id="KW-1133">Transmembrane helix</keyword>
<dbReference type="InterPro" id="IPR027359">
    <property type="entry name" value="Volt_channel_dom_sf"/>
</dbReference>
<dbReference type="SUPFAM" id="SSF81324">
    <property type="entry name" value="Voltage-gated potassium channels"/>
    <property type="match status" value="1"/>
</dbReference>
<sequence>MNKVNLHRTFIGLLSLMNSIIIIIKLMYTMPYIVQETLLYINLIICIVFSADYFFRIVRSKNKFQFILNNKVDLISLIPLKYIDSLSNFTIIGHNINLIFNLIILIILILKFKNNIKYLVKENKFNYLLILTTIIIVLGAVVISLLEEMPFIDAIWWSFVTFTTVGYGDVLIESPLGKIVAILLMILGVGFISVTTSTMAVYIINKEGYKKQKKGYRENAIDLIKYNLDNIDDLSDKDLEDIYYTLKRLKHNKK</sequence>
<dbReference type="GO" id="GO:0001508">
    <property type="term" value="P:action potential"/>
    <property type="evidence" value="ECO:0007669"/>
    <property type="project" value="TreeGrafter"/>
</dbReference>
<keyword evidence="2" id="KW-0813">Transport</keyword>
<keyword evidence="3 8" id="KW-0812">Transmembrane</keyword>
<evidence type="ECO:0000256" key="3">
    <source>
        <dbReference type="ARBA" id="ARBA00022692"/>
    </source>
</evidence>
<evidence type="ECO:0000256" key="8">
    <source>
        <dbReference type="SAM" id="Phobius"/>
    </source>
</evidence>
<evidence type="ECO:0000256" key="7">
    <source>
        <dbReference type="ARBA" id="ARBA00023303"/>
    </source>
</evidence>
<comment type="subcellular location">
    <subcellularLocation>
        <location evidence="1">Membrane</location>
        <topology evidence="1">Multi-pass membrane protein</topology>
    </subcellularLocation>
</comment>
<evidence type="ECO:0000259" key="9">
    <source>
        <dbReference type="Pfam" id="PF07885"/>
    </source>
</evidence>
<dbReference type="GO" id="GO:0008076">
    <property type="term" value="C:voltage-gated potassium channel complex"/>
    <property type="evidence" value="ECO:0007669"/>
    <property type="project" value="InterPro"/>
</dbReference>
<dbReference type="EMBL" id="CP016786">
    <property type="protein sequence ID" value="ASW43643.1"/>
    <property type="molecule type" value="Genomic_DNA"/>
</dbReference>
<evidence type="ECO:0000256" key="5">
    <source>
        <dbReference type="ARBA" id="ARBA00023065"/>
    </source>
</evidence>
<keyword evidence="6 8" id="KW-0472">Membrane</keyword>
<organism evidence="10 11">
    <name type="scientific">Clostridium isatidis</name>
    <dbReference type="NCBI Taxonomy" id="182773"/>
    <lineage>
        <taxon>Bacteria</taxon>
        <taxon>Bacillati</taxon>
        <taxon>Bacillota</taxon>
        <taxon>Clostridia</taxon>
        <taxon>Eubacteriales</taxon>
        <taxon>Clostridiaceae</taxon>
        <taxon>Clostridium</taxon>
    </lineage>
</organism>
<dbReference type="OrthoDB" id="9810759at2"/>
<feature type="transmembrane region" description="Helical" evidence="8">
    <location>
        <begin position="6"/>
        <end position="26"/>
    </location>
</feature>
<reference evidence="10 11" key="1">
    <citation type="submission" date="2016-08" db="EMBL/GenBank/DDBJ databases">
        <title>Complete Genome Sequence Of The Indigo Reducing Clostridium isatidis DSM15098.</title>
        <authorList>
            <person name="Little G.T."/>
            <person name="Minton N.P."/>
        </authorList>
    </citation>
    <scope>NUCLEOTIDE SEQUENCE [LARGE SCALE GENOMIC DNA]</scope>
    <source>
        <strain evidence="10 11">DSM 15098</strain>
    </source>
</reference>
<feature type="transmembrane region" description="Helical" evidence="8">
    <location>
        <begin position="125"/>
        <end position="146"/>
    </location>
</feature>
<dbReference type="InterPro" id="IPR013099">
    <property type="entry name" value="K_chnl_dom"/>
</dbReference>
<dbReference type="PANTHER" id="PTHR11537">
    <property type="entry name" value="VOLTAGE-GATED POTASSIUM CHANNEL"/>
    <property type="match status" value="1"/>
</dbReference>
<keyword evidence="5" id="KW-0406">Ion transport</keyword>
<keyword evidence="11" id="KW-1185">Reference proteome</keyword>
<evidence type="ECO:0000256" key="6">
    <source>
        <dbReference type="ARBA" id="ARBA00023136"/>
    </source>
</evidence>
<keyword evidence="7" id="KW-0407">Ion channel</keyword>
<dbReference type="KEGG" id="cia:BEN51_09170"/>
<evidence type="ECO:0000313" key="10">
    <source>
        <dbReference type="EMBL" id="ASW43643.1"/>
    </source>
</evidence>
<evidence type="ECO:0000256" key="2">
    <source>
        <dbReference type="ARBA" id="ARBA00022448"/>
    </source>
</evidence>
<dbReference type="PANTHER" id="PTHR11537:SF254">
    <property type="entry name" value="POTASSIUM VOLTAGE-GATED CHANNEL PROTEIN SHAB"/>
    <property type="match status" value="1"/>
</dbReference>
<name>A0A343JDN5_9CLOT</name>
<dbReference type="PRINTS" id="PR00169">
    <property type="entry name" value="KCHANNEL"/>
</dbReference>
<feature type="transmembrane region" description="Helical" evidence="8">
    <location>
        <begin position="179"/>
        <end position="204"/>
    </location>
</feature>
<protein>
    <submittedName>
        <fullName evidence="10">Potassium transporter</fullName>
    </submittedName>
</protein>
<dbReference type="InterPro" id="IPR028325">
    <property type="entry name" value="VG_K_chnl"/>
</dbReference>
<dbReference type="Gene3D" id="1.10.287.70">
    <property type="match status" value="1"/>
</dbReference>
<dbReference type="GO" id="GO:0005249">
    <property type="term" value="F:voltage-gated potassium channel activity"/>
    <property type="evidence" value="ECO:0007669"/>
    <property type="project" value="InterPro"/>
</dbReference>
<evidence type="ECO:0000256" key="4">
    <source>
        <dbReference type="ARBA" id="ARBA00022989"/>
    </source>
</evidence>
<evidence type="ECO:0000256" key="1">
    <source>
        <dbReference type="ARBA" id="ARBA00004141"/>
    </source>
</evidence>
<dbReference type="AlphaFoldDB" id="A0A343JDN5"/>
<dbReference type="Gene3D" id="1.20.120.350">
    <property type="entry name" value="Voltage-gated potassium channels. Chain C"/>
    <property type="match status" value="1"/>
</dbReference>
<proteinExistence type="predicted"/>
<feature type="transmembrane region" description="Helical" evidence="8">
    <location>
        <begin position="91"/>
        <end position="113"/>
    </location>
</feature>
<accession>A0A343JDN5</accession>
<gene>
    <name evidence="10" type="ORF">BEN51_09170</name>
</gene>
<feature type="transmembrane region" description="Helical" evidence="8">
    <location>
        <begin position="38"/>
        <end position="58"/>
    </location>
</feature>
<dbReference type="Pfam" id="PF07885">
    <property type="entry name" value="Ion_trans_2"/>
    <property type="match status" value="1"/>
</dbReference>
<evidence type="ECO:0000313" key="11">
    <source>
        <dbReference type="Proteomes" id="UP000264883"/>
    </source>
</evidence>